<reference evidence="4 5" key="1">
    <citation type="submission" date="2022-06" db="EMBL/GenBank/DDBJ databases">
        <title>Runella sp. S5 genome sequencing.</title>
        <authorList>
            <person name="Park S."/>
        </authorList>
    </citation>
    <scope>NUCLEOTIDE SEQUENCE [LARGE SCALE GENOMIC DNA]</scope>
    <source>
        <strain evidence="4 5">S5</strain>
    </source>
</reference>
<gene>
    <name evidence="4" type="ORF">NCI00_09745</name>
</gene>
<dbReference type="Proteomes" id="UP001204772">
    <property type="component" value="Unassembled WGS sequence"/>
</dbReference>
<protein>
    <submittedName>
        <fullName evidence="4">Outer membrane beta-barrel protein</fullName>
    </submittedName>
</protein>
<keyword evidence="2" id="KW-1133">Transmembrane helix</keyword>
<sequence length="333" mass="37295">MRKVLRLVTIYWILNMLLGFSVGFGQQKKPVAPVRKSAVPVKKVTPSTKKTSTKTPNKTTPIKPPVKVATQTKPLTIEKPESKVSLDTTKVLPTKQEPTPPSVEQKQKTFEEVLKQEREEAISRKQSLENDKRIKNSNRFGIGIQASGISATLTTTGIASENKKPLLVWQIGLRAEIPINSVMSIQTELNYANRGIGYAIEQDYDRINFTYVDLPILLKFSRGNVFKIFGSVGGYGGYWLKAKLTSQIDDNKTSRKYDFDSDINDGYADNRFDYGAIGNIGISANLFRGTFFVEGRYIYGLSDVSKLKSKPDDYNSLNHRVLGVNVGYLFSFD</sequence>
<evidence type="ECO:0000313" key="4">
    <source>
        <dbReference type="EMBL" id="MCP1382706.1"/>
    </source>
</evidence>
<keyword evidence="2" id="KW-0812">Transmembrane</keyword>
<dbReference type="RefSeq" id="WP_253526964.1">
    <property type="nucleotide sequence ID" value="NZ_JAMZEL010000003.1"/>
</dbReference>
<dbReference type="EMBL" id="JAMZEL010000003">
    <property type="protein sequence ID" value="MCP1382706.1"/>
    <property type="molecule type" value="Genomic_DNA"/>
</dbReference>
<proteinExistence type="predicted"/>
<dbReference type="InterPro" id="IPR025665">
    <property type="entry name" value="Beta-barrel_OMP_2"/>
</dbReference>
<evidence type="ECO:0000256" key="2">
    <source>
        <dbReference type="SAM" id="Phobius"/>
    </source>
</evidence>
<name>A0ABT1FLU8_9BACT</name>
<keyword evidence="5" id="KW-1185">Reference proteome</keyword>
<evidence type="ECO:0000313" key="5">
    <source>
        <dbReference type="Proteomes" id="UP001204772"/>
    </source>
</evidence>
<feature type="domain" description="Outer membrane protein beta-barrel" evidence="3">
    <location>
        <begin position="133"/>
        <end position="304"/>
    </location>
</feature>
<feature type="transmembrane region" description="Helical" evidence="2">
    <location>
        <begin position="7"/>
        <end position="25"/>
    </location>
</feature>
<comment type="caution">
    <text evidence="4">The sequence shown here is derived from an EMBL/GenBank/DDBJ whole genome shotgun (WGS) entry which is preliminary data.</text>
</comment>
<evidence type="ECO:0000256" key="1">
    <source>
        <dbReference type="SAM" id="MobiDB-lite"/>
    </source>
</evidence>
<evidence type="ECO:0000259" key="3">
    <source>
        <dbReference type="Pfam" id="PF13568"/>
    </source>
</evidence>
<feature type="region of interest" description="Disordered" evidence="1">
    <location>
        <begin position="42"/>
        <end position="65"/>
    </location>
</feature>
<organism evidence="4 5">
    <name type="scientific">Runella salmonicolor</name>
    <dbReference type="NCBI Taxonomy" id="2950278"/>
    <lineage>
        <taxon>Bacteria</taxon>
        <taxon>Pseudomonadati</taxon>
        <taxon>Bacteroidota</taxon>
        <taxon>Cytophagia</taxon>
        <taxon>Cytophagales</taxon>
        <taxon>Spirosomataceae</taxon>
        <taxon>Runella</taxon>
    </lineage>
</organism>
<dbReference type="Pfam" id="PF13568">
    <property type="entry name" value="OMP_b-brl_2"/>
    <property type="match status" value="1"/>
</dbReference>
<accession>A0ABT1FLU8</accession>
<keyword evidence="2" id="KW-0472">Membrane</keyword>